<dbReference type="InterPro" id="IPR041522">
    <property type="entry name" value="CdaR_GGDEF"/>
</dbReference>
<sequence length="443" mass="48771">MTNPVHDAPPVPLDPPDRLAVGESASMNERVRYWLAEFVYETMRTETLDQIVDRLDSAIVARIPELADRDMRRDLAASTRAHARVVLSGLTSDTIDPVLPEQAHAFARTVARRGFELRLLLRTYNVGLAAVLDFFTDALDQRPTPYPIERVVMLRMFERATQWVGASVETLTETYMEERERVLRAALNRRTETVRALLAGDDIDVEQASTRLGYRLNQQHLGVVLWADEPAESGGDGEMSGLLDRVTARLAAELGSNRVLTVASGASSMWAWIGLDAQQGAAPAAEVVARVVEAPVRIAFGVPGDRVTGFRRSHAEAMAARHVAERGAGDGPRVTAYREVEVAYLAGVDEAAMRALIARELRALARRDANAARLRETLHAYLRCQHSPEAAAKQLGVHKNTVRYRIQRIEELLGHPIDQRALPLQTALACVAAYGADVLPEAS</sequence>
<evidence type="ECO:0000256" key="1">
    <source>
        <dbReference type="ARBA" id="ARBA00006754"/>
    </source>
</evidence>
<dbReference type="Pfam" id="PF17853">
    <property type="entry name" value="GGDEF_2"/>
    <property type="match status" value="1"/>
</dbReference>
<proteinExistence type="inferred from homology"/>
<dbReference type="PANTHER" id="PTHR33744:SF1">
    <property type="entry name" value="DNA-BINDING TRANSCRIPTIONAL ACTIVATOR ADER"/>
    <property type="match status" value="1"/>
</dbReference>
<evidence type="ECO:0000259" key="3">
    <source>
        <dbReference type="Pfam" id="PF13556"/>
    </source>
</evidence>
<dbReference type="InterPro" id="IPR025751">
    <property type="entry name" value="RsbRD_N_dom"/>
</dbReference>
<dbReference type="InterPro" id="IPR051448">
    <property type="entry name" value="CdaR-like_regulators"/>
</dbReference>
<dbReference type="InterPro" id="IPR025736">
    <property type="entry name" value="PucR_C-HTH_dom"/>
</dbReference>
<protein>
    <recommendedName>
        <fullName evidence="8">PucR family transcriptional regulator</fullName>
    </recommendedName>
</protein>
<evidence type="ECO:0000259" key="4">
    <source>
        <dbReference type="Pfam" id="PF14361"/>
    </source>
</evidence>
<comment type="similarity">
    <text evidence="1">Belongs to the CdaR family.</text>
</comment>
<comment type="caution">
    <text evidence="6">The sequence shown here is derived from an EMBL/GenBank/DDBJ whole genome shotgun (WGS) entry which is preliminary data.</text>
</comment>
<evidence type="ECO:0000259" key="5">
    <source>
        <dbReference type="Pfam" id="PF17853"/>
    </source>
</evidence>
<dbReference type="PANTHER" id="PTHR33744">
    <property type="entry name" value="CARBOHYDRATE DIACID REGULATOR"/>
    <property type="match status" value="1"/>
</dbReference>
<name>A0A6P1D7E3_9NOCA</name>
<organism evidence="6 7">
    <name type="scientific">Nocardia cyriacigeorgica</name>
    <dbReference type="NCBI Taxonomy" id="135487"/>
    <lineage>
        <taxon>Bacteria</taxon>
        <taxon>Bacillati</taxon>
        <taxon>Actinomycetota</taxon>
        <taxon>Actinomycetes</taxon>
        <taxon>Mycobacteriales</taxon>
        <taxon>Nocardiaceae</taxon>
        <taxon>Nocardia</taxon>
    </lineage>
</organism>
<evidence type="ECO:0000313" key="7">
    <source>
        <dbReference type="Proteomes" id="UP000468928"/>
    </source>
</evidence>
<evidence type="ECO:0008006" key="8">
    <source>
        <dbReference type="Google" id="ProtNLM"/>
    </source>
</evidence>
<gene>
    <name evidence="6" type="ORF">GV789_10645</name>
</gene>
<dbReference type="Pfam" id="PF14361">
    <property type="entry name" value="RsbRD_N"/>
    <property type="match status" value="1"/>
</dbReference>
<feature type="domain" description="PucR C-terminal helix-turn-helix" evidence="3">
    <location>
        <begin position="374"/>
        <end position="429"/>
    </location>
</feature>
<dbReference type="RefSeq" id="WP_163826720.1">
    <property type="nucleotide sequence ID" value="NZ_JAAGUY010000027.1"/>
</dbReference>
<feature type="region of interest" description="Disordered" evidence="2">
    <location>
        <begin position="1"/>
        <end position="20"/>
    </location>
</feature>
<feature type="domain" description="RsbT co-antagonist protein RsbRD N-terminal" evidence="4">
    <location>
        <begin position="49"/>
        <end position="190"/>
    </location>
</feature>
<feature type="domain" description="CdaR GGDEF-like" evidence="5">
    <location>
        <begin position="201"/>
        <end position="322"/>
    </location>
</feature>
<accession>A0A6P1D7E3</accession>
<dbReference type="InterPro" id="IPR042070">
    <property type="entry name" value="PucR_C-HTH_sf"/>
</dbReference>
<dbReference type="Pfam" id="PF13556">
    <property type="entry name" value="HTH_30"/>
    <property type="match status" value="1"/>
</dbReference>
<dbReference type="AlphaFoldDB" id="A0A6P1D7E3"/>
<dbReference type="Gene3D" id="1.10.10.2840">
    <property type="entry name" value="PucR C-terminal helix-turn-helix domain"/>
    <property type="match status" value="1"/>
</dbReference>
<reference evidence="6 7" key="1">
    <citation type="submission" date="2020-01" db="EMBL/GenBank/DDBJ databases">
        <title>Genetics and antimicrobial susceptibilities of Nocardia species isolated from the soil; a comparison with species isolated from humans.</title>
        <authorList>
            <person name="Carrasco G."/>
            <person name="Monzon S."/>
            <person name="Sansegundo M."/>
            <person name="Garcia E."/>
            <person name="Garrido N."/>
            <person name="Medina M.J."/>
            <person name="Villalon P."/>
            <person name="Ramirez-Arocha A.C."/>
            <person name="Jimenez P."/>
            <person name="Cuesta I."/>
            <person name="Valdezate S."/>
        </authorList>
    </citation>
    <scope>NUCLEOTIDE SEQUENCE [LARGE SCALE GENOMIC DNA]</scope>
    <source>
        <strain evidence="6 7">CNM20110639</strain>
    </source>
</reference>
<evidence type="ECO:0000313" key="6">
    <source>
        <dbReference type="EMBL" id="NEW44910.1"/>
    </source>
</evidence>
<dbReference type="Proteomes" id="UP000468928">
    <property type="component" value="Unassembled WGS sequence"/>
</dbReference>
<dbReference type="EMBL" id="JAAGUZ010000023">
    <property type="protein sequence ID" value="NEW44910.1"/>
    <property type="molecule type" value="Genomic_DNA"/>
</dbReference>
<evidence type="ECO:0000256" key="2">
    <source>
        <dbReference type="SAM" id="MobiDB-lite"/>
    </source>
</evidence>